<name>A0A6V8LK10_9ACTN</name>
<dbReference type="EMBL" id="BLPG01000002">
    <property type="protein sequence ID" value="GFJ95880.1"/>
    <property type="molecule type" value="Genomic_DNA"/>
</dbReference>
<keyword evidence="1" id="KW-1133">Transmembrane helix</keyword>
<comment type="caution">
    <text evidence="2">The sequence shown here is derived from an EMBL/GenBank/DDBJ whole genome shotgun (WGS) entry which is preliminary data.</text>
</comment>
<dbReference type="Proteomes" id="UP000482960">
    <property type="component" value="Unassembled WGS sequence"/>
</dbReference>
<dbReference type="AlphaFoldDB" id="A0A6V8LK10"/>
<keyword evidence="3" id="KW-1185">Reference proteome</keyword>
<keyword evidence="1" id="KW-0472">Membrane</keyword>
<keyword evidence="1" id="KW-0812">Transmembrane</keyword>
<evidence type="ECO:0000313" key="2">
    <source>
        <dbReference type="EMBL" id="GFJ95880.1"/>
    </source>
</evidence>
<organism evidence="2 3">
    <name type="scientific">Phytohabitans rumicis</name>
    <dbReference type="NCBI Taxonomy" id="1076125"/>
    <lineage>
        <taxon>Bacteria</taxon>
        <taxon>Bacillati</taxon>
        <taxon>Actinomycetota</taxon>
        <taxon>Actinomycetes</taxon>
        <taxon>Micromonosporales</taxon>
        <taxon>Micromonosporaceae</taxon>
    </lineage>
</organism>
<reference evidence="2 3" key="2">
    <citation type="submission" date="2020-03" db="EMBL/GenBank/DDBJ databases">
        <authorList>
            <person name="Ichikawa N."/>
            <person name="Kimura A."/>
            <person name="Kitahashi Y."/>
            <person name="Uohara A."/>
        </authorList>
    </citation>
    <scope>NUCLEOTIDE SEQUENCE [LARGE SCALE GENOMIC DNA]</scope>
    <source>
        <strain evidence="2 3">NBRC 108638</strain>
    </source>
</reference>
<gene>
    <name evidence="2" type="ORF">Prum_095220</name>
</gene>
<reference evidence="2 3" key="1">
    <citation type="submission" date="2020-03" db="EMBL/GenBank/DDBJ databases">
        <title>Whole genome shotgun sequence of Phytohabitans rumicis NBRC 108638.</title>
        <authorList>
            <person name="Komaki H."/>
            <person name="Tamura T."/>
        </authorList>
    </citation>
    <scope>NUCLEOTIDE SEQUENCE [LARGE SCALE GENOMIC DNA]</scope>
    <source>
        <strain evidence="2 3">NBRC 108638</strain>
    </source>
</reference>
<sequence>MATTTAAPPRFRTVSAAGTIVALLLVLAFGNSVYRNWVDDHTSATDAGGFFLRQLAWPGWSFDTDQSLRDLIAADLKAILVVVLTAVFLGLLAVAPGWGLRGILSAVVTGWAGFMFAAAIAGLLAAFVATNATVVSAFSQAGGGAVYGLFVGWIVGLVSLAFRSR</sequence>
<dbReference type="RefSeq" id="WP_218577877.1">
    <property type="nucleotide sequence ID" value="NZ_BAABJB010000019.1"/>
</dbReference>
<feature type="transmembrane region" description="Helical" evidence="1">
    <location>
        <begin position="78"/>
        <end position="100"/>
    </location>
</feature>
<protein>
    <submittedName>
        <fullName evidence="2">Uncharacterized protein</fullName>
    </submittedName>
</protein>
<feature type="transmembrane region" description="Helical" evidence="1">
    <location>
        <begin position="144"/>
        <end position="162"/>
    </location>
</feature>
<accession>A0A6V8LK10</accession>
<evidence type="ECO:0000313" key="3">
    <source>
        <dbReference type="Proteomes" id="UP000482960"/>
    </source>
</evidence>
<evidence type="ECO:0000256" key="1">
    <source>
        <dbReference type="SAM" id="Phobius"/>
    </source>
</evidence>
<feature type="transmembrane region" description="Helical" evidence="1">
    <location>
        <begin position="112"/>
        <end position="138"/>
    </location>
</feature>
<proteinExistence type="predicted"/>